<evidence type="ECO:0000256" key="4">
    <source>
        <dbReference type="ARBA" id="ARBA00022741"/>
    </source>
</evidence>
<dbReference type="AlphaFoldDB" id="A0A1C3U4K5"/>
<keyword evidence="3" id="KW-0540">Nuclease</keyword>
<keyword evidence="1" id="KW-0597">Phosphoprotein</keyword>
<dbReference type="OrthoDB" id="4829434at2"/>
<dbReference type="Pfam" id="PF01934">
    <property type="entry name" value="HepT-like"/>
    <property type="match status" value="1"/>
</dbReference>
<keyword evidence="4" id="KW-0547">Nucleotide-binding</keyword>
<evidence type="ECO:0000256" key="3">
    <source>
        <dbReference type="ARBA" id="ARBA00022722"/>
    </source>
</evidence>
<keyword evidence="5" id="KW-0378">Hydrolase</keyword>
<dbReference type="STRING" id="52131.GA0061100_101683"/>
<keyword evidence="7" id="KW-1185">Reference proteome</keyword>
<proteinExistence type="predicted"/>
<dbReference type="RefSeq" id="WP_075851200.1">
    <property type="nucleotide sequence ID" value="NZ_FMAC01000001.1"/>
</dbReference>
<dbReference type="InterPro" id="IPR051813">
    <property type="entry name" value="HepT_RNase_toxin"/>
</dbReference>
<dbReference type="EMBL" id="FMAC01000001">
    <property type="protein sequence ID" value="SCB10439.1"/>
    <property type="molecule type" value="Genomic_DNA"/>
</dbReference>
<evidence type="ECO:0000256" key="2">
    <source>
        <dbReference type="ARBA" id="ARBA00022649"/>
    </source>
</evidence>
<dbReference type="PANTHER" id="PTHR34139:SF1">
    <property type="entry name" value="RNASE MJ1380-RELATED"/>
    <property type="match status" value="1"/>
</dbReference>
<dbReference type="InterPro" id="IPR008201">
    <property type="entry name" value="HepT-like"/>
</dbReference>
<evidence type="ECO:0000256" key="5">
    <source>
        <dbReference type="ARBA" id="ARBA00022801"/>
    </source>
</evidence>
<accession>A0A1C3U4K5</accession>
<protein>
    <submittedName>
        <fullName evidence="6">Uncharacterized conserved protein, contains HEPN domain</fullName>
    </submittedName>
</protein>
<dbReference type="Proteomes" id="UP000186228">
    <property type="component" value="Unassembled WGS sequence"/>
</dbReference>
<name>A0A1C3U4K5_9HYPH</name>
<reference evidence="7" key="1">
    <citation type="submission" date="2016-08" db="EMBL/GenBank/DDBJ databases">
        <authorList>
            <person name="Varghese N."/>
            <person name="Submissions Spin"/>
        </authorList>
    </citation>
    <scope>NUCLEOTIDE SEQUENCE [LARGE SCALE GENOMIC DNA]</scope>
    <source>
        <strain evidence="7">CCBAU 57015</strain>
    </source>
</reference>
<gene>
    <name evidence="6" type="ORF">GA0061100_101683</name>
</gene>
<evidence type="ECO:0000313" key="7">
    <source>
        <dbReference type="Proteomes" id="UP000186228"/>
    </source>
</evidence>
<evidence type="ECO:0000256" key="1">
    <source>
        <dbReference type="ARBA" id="ARBA00022553"/>
    </source>
</evidence>
<organism evidence="6 7">
    <name type="scientific">Rhizobium hainanense</name>
    <dbReference type="NCBI Taxonomy" id="52131"/>
    <lineage>
        <taxon>Bacteria</taxon>
        <taxon>Pseudomonadati</taxon>
        <taxon>Pseudomonadota</taxon>
        <taxon>Alphaproteobacteria</taxon>
        <taxon>Hyphomicrobiales</taxon>
        <taxon>Rhizobiaceae</taxon>
        <taxon>Rhizobium/Agrobacterium group</taxon>
        <taxon>Rhizobium</taxon>
    </lineage>
</organism>
<dbReference type="GO" id="GO:0004540">
    <property type="term" value="F:RNA nuclease activity"/>
    <property type="evidence" value="ECO:0007669"/>
    <property type="project" value="InterPro"/>
</dbReference>
<evidence type="ECO:0000313" key="6">
    <source>
        <dbReference type="EMBL" id="SCB10439.1"/>
    </source>
</evidence>
<keyword evidence="2" id="KW-1277">Toxin-antitoxin system</keyword>
<sequence length="120" mass="13779">MSLDPLITYLGRMQFTASEIGQFLRGIDQATFSNNVEKQRAIGMDLLLIGEAATRIAEEYPEFVVDHPELPWHVMQDFRNRIVQGYVDIELATLWGIAHKSVPELLLQLDSIRHWRAEGE</sequence>
<dbReference type="GO" id="GO:0016787">
    <property type="term" value="F:hydrolase activity"/>
    <property type="evidence" value="ECO:0007669"/>
    <property type="project" value="UniProtKB-KW"/>
</dbReference>
<dbReference type="PANTHER" id="PTHR34139">
    <property type="entry name" value="UPF0331 PROTEIN MJ0127"/>
    <property type="match status" value="1"/>
</dbReference>
<dbReference type="GO" id="GO:0110001">
    <property type="term" value="C:toxin-antitoxin complex"/>
    <property type="evidence" value="ECO:0007669"/>
    <property type="project" value="InterPro"/>
</dbReference>
<dbReference type="GO" id="GO:0000166">
    <property type="term" value="F:nucleotide binding"/>
    <property type="evidence" value="ECO:0007669"/>
    <property type="project" value="UniProtKB-KW"/>
</dbReference>